<proteinExistence type="predicted"/>
<dbReference type="AlphaFoldDB" id="A0AB40C523"/>
<sequence>MYDEDIIIGDAGGFATVIVMKSDKFIAANFGKYKAVVVCRNGMASQIGWTYQIIERGWWPISELLHLRCSVGEGDERIGRSSRLVVTAQKVEHNTSLVILASQGVWEVMRIQEAADLISHIEDAETAAECLAEEAINRMSKSTISCIVIRFH</sequence>
<evidence type="ECO:0000256" key="2">
    <source>
        <dbReference type="ARBA" id="ARBA00022801"/>
    </source>
</evidence>
<dbReference type="PANTHER" id="PTHR47992">
    <property type="entry name" value="PROTEIN PHOSPHATASE"/>
    <property type="match status" value="1"/>
</dbReference>
<comment type="catalytic activity">
    <reaction evidence="5">
        <text>O-phospho-L-threonyl-[protein] + H2O = L-threonyl-[protein] + phosphate</text>
        <dbReference type="Rhea" id="RHEA:47004"/>
        <dbReference type="Rhea" id="RHEA-COMP:11060"/>
        <dbReference type="Rhea" id="RHEA-COMP:11605"/>
        <dbReference type="ChEBI" id="CHEBI:15377"/>
        <dbReference type="ChEBI" id="CHEBI:30013"/>
        <dbReference type="ChEBI" id="CHEBI:43474"/>
        <dbReference type="ChEBI" id="CHEBI:61977"/>
        <dbReference type="EC" id="3.1.3.16"/>
    </reaction>
</comment>
<feature type="domain" description="PPM-type phosphatase" evidence="6">
    <location>
        <begin position="1"/>
        <end position="151"/>
    </location>
</feature>
<evidence type="ECO:0000313" key="7">
    <source>
        <dbReference type="Proteomes" id="UP001515500"/>
    </source>
</evidence>
<keyword evidence="3" id="KW-0904">Protein phosphatase</keyword>
<evidence type="ECO:0000256" key="1">
    <source>
        <dbReference type="ARBA" id="ARBA00013081"/>
    </source>
</evidence>
<dbReference type="Gene3D" id="3.60.40.10">
    <property type="entry name" value="PPM-type phosphatase domain"/>
    <property type="match status" value="1"/>
</dbReference>
<evidence type="ECO:0000256" key="4">
    <source>
        <dbReference type="ARBA" id="ARBA00047761"/>
    </source>
</evidence>
<evidence type="ECO:0000259" key="6">
    <source>
        <dbReference type="PROSITE" id="PS51746"/>
    </source>
</evidence>
<dbReference type="EC" id="3.1.3.16" evidence="1"/>
<dbReference type="InterPro" id="IPR015655">
    <property type="entry name" value="PP2C"/>
</dbReference>
<comment type="catalytic activity">
    <reaction evidence="4">
        <text>O-phospho-L-seryl-[protein] + H2O = L-seryl-[protein] + phosphate</text>
        <dbReference type="Rhea" id="RHEA:20629"/>
        <dbReference type="Rhea" id="RHEA-COMP:9863"/>
        <dbReference type="Rhea" id="RHEA-COMP:11604"/>
        <dbReference type="ChEBI" id="CHEBI:15377"/>
        <dbReference type="ChEBI" id="CHEBI:29999"/>
        <dbReference type="ChEBI" id="CHEBI:43474"/>
        <dbReference type="ChEBI" id="CHEBI:83421"/>
        <dbReference type="EC" id="3.1.3.16"/>
    </reaction>
</comment>
<dbReference type="InterPro" id="IPR001932">
    <property type="entry name" value="PPM-type_phosphatase-like_dom"/>
</dbReference>
<dbReference type="Pfam" id="PF00481">
    <property type="entry name" value="PP2C"/>
    <property type="match status" value="1"/>
</dbReference>
<reference evidence="8" key="1">
    <citation type="submission" date="2025-08" db="UniProtKB">
        <authorList>
            <consortium name="RefSeq"/>
        </authorList>
    </citation>
    <scope>IDENTIFICATION</scope>
</reference>
<dbReference type="Proteomes" id="UP001515500">
    <property type="component" value="Chromosome 11"/>
</dbReference>
<dbReference type="GO" id="GO:0004722">
    <property type="term" value="F:protein serine/threonine phosphatase activity"/>
    <property type="evidence" value="ECO:0007669"/>
    <property type="project" value="UniProtKB-EC"/>
</dbReference>
<name>A0AB40C523_DIOCR</name>
<keyword evidence="7" id="KW-1185">Reference proteome</keyword>
<organism evidence="7 8">
    <name type="scientific">Dioscorea cayennensis subsp. rotundata</name>
    <name type="common">White Guinea yam</name>
    <name type="synonym">Dioscorea rotundata</name>
    <dbReference type="NCBI Taxonomy" id="55577"/>
    <lineage>
        <taxon>Eukaryota</taxon>
        <taxon>Viridiplantae</taxon>
        <taxon>Streptophyta</taxon>
        <taxon>Embryophyta</taxon>
        <taxon>Tracheophyta</taxon>
        <taxon>Spermatophyta</taxon>
        <taxon>Magnoliopsida</taxon>
        <taxon>Liliopsida</taxon>
        <taxon>Dioscoreales</taxon>
        <taxon>Dioscoreaceae</taxon>
        <taxon>Dioscorea</taxon>
    </lineage>
</organism>
<evidence type="ECO:0000256" key="3">
    <source>
        <dbReference type="ARBA" id="ARBA00022912"/>
    </source>
</evidence>
<keyword evidence="2" id="KW-0378">Hydrolase</keyword>
<gene>
    <name evidence="8" type="primary">LOC120271448</name>
</gene>
<dbReference type="GeneID" id="120271448"/>
<accession>A0AB40C523</accession>
<dbReference type="InterPro" id="IPR036457">
    <property type="entry name" value="PPM-type-like_dom_sf"/>
</dbReference>
<evidence type="ECO:0000256" key="5">
    <source>
        <dbReference type="ARBA" id="ARBA00048336"/>
    </source>
</evidence>
<protein>
    <recommendedName>
        <fullName evidence="1">protein-serine/threonine phosphatase</fullName>
        <ecNumber evidence="1">3.1.3.16</ecNumber>
    </recommendedName>
</protein>
<dbReference type="PROSITE" id="PS51746">
    <property type="entry name" value="PPM_2"/>
    <property type="match status" value="1"/>
</dbReference>
<dbReference type="SUPFAM" id="SSF81606">
    <property type="entry name" value="PP2C-like"/>
    <property type="match status" value="1"/>
</dbReference>
<dbReference type="RefSeq" id="XP_039134060.1">
    <property type="nucleotide sequence ID" value="XM_039278126.1"/>
</dbReference>
<evidence type="ECO:0000313" key="8">
    <source>
        <dbReference type="RefSeq" id="XP_039134060.1"/>
    </source>
</evidence>